<evidence type="ECO:0000313" key="3">
    <source>
        <dbReference type="Proteomes" id="UP000193411"/>
    </source>
</evidence>
<feature type="compositionally biased region" description="Polar residues" evidence="1">
    <location>
        <begin position="208"/>
        <end position="220"/>
    </location>
</feature>
<protein>
    <submittedName>
        <fullName evidence="2">Uncharacterized protein</fullName>
    </submittedName>
</protein>
<feature type="compositionally biased region" description="Low complexity" evidence="1">
    <location>
        <begin position="188"/>
        <end position="207"/>
    </location>
</feature>
<accession>A0A1Y2HUM9</accession>
<reference evidence="2 3" key="1">
    <citation type="submission" date="2016-07" db="EMBL/GenBank/DDBJ databases">
        <title>Pervasive Adenine N6-methylation of Active Genes in Fungi.</title>
        <authorList>
            <consortium name="DOE Joint Genome Institute"/>
            <person name="Mondo S.J."/>
            <person name="Dannebaum R.O."/>
            <person name="Kuo R.C."/>
            <person name="Labutti K."/>
            <person name="Haridas S."/>
            <person name="Kuo A."/>
            <person name="Salamov A."/>
            <person name="Ahrendt S.R."/>
            <person name="Lipzen A."/>
            <person name="Sullivan W."/>
            <person name="Andreopoulos W.B."/>
            <person name="Clum A."/>
            <person name="Lindquist E."/>
            <person name="Daum C."/>
            <person name="Ramamoorthy G.K."/>
            <person name="Gryganskyi A."/>
            <person name="Culley D."/>
            <person name="Magnuson J.K."/>
            <person name="James T.Y."/>
            <person name="O'Malley M.A."/>
            <person name="Stajich J.E."/>
            <person name="Spatafora J.W."/>
            <person name="Visel A."/>
            <person name="Grigoriev I.V."/>
        </authorList>
    </citation>
    <scope>NUCLEOTIDE SEQUENCE [LARGE SCALE GENOMIC DNA]</scope>
    <source>
        <strain evidence="2 3">PL171</strain>
    </source>
</reference>
<evidence type="ECO:0000256" key="1">
    <source>
        <dbReference type="SAM" id="MobiDB-lite"/>
    </source>
</evidence>
<evidence type="ECO:0000313" key="2">
    <source>
        <dbReference type="EMBL" id="ORZ38315.1"/>
    </source>
</evidence>
<proteinExistence type="predicted"/>
<dbReference type="EMBL" id="MCFL01000009">
    <property type="protein sequence ID" value="ORZ38315.1"/>
    <property type="molecule type" value="Genomic_DNA"/>
</dbReference>
<dbReference type="Proteomes" id="UP000193411">
    <property type="component" value="Unassembled WGS sequence"/>
</dbReference>
<gene>
    <name evidence="2" type="ORF">BCR44DRAFT_311084</name>
</gene>
<sequence length="303" mass="30830">MKKKIRIPVKKSKLAVCHPSLPPYVVMPPILAPLGPNLGPASPTLATQSPPQAPPATMSGQGLRHGSAASSPTAHSHSHPYRSPSSASLTAMAAQPSSGGIIHPPHSLEHLLATRRQLTMPLVDRAKYHRFLEQRMAYYVSLQPSINTAADRLNALVDPPSATSAPTTTRAGLAGTSRAPPLANARMSSSPLHHASPPAQSGSPAPSTRSRGGSTDYTAVTGTGGGGGLGYIRRQRTGSSASISSTATATGVHHAVGGVGAVGGGGGGGEGSTDGLVFNLSMTDLTLAGQQQQQQQQPGARRG</sequence>
<comment type="caution">
    <text evidence="2">The sequence shown here is derived from an EMBL/GenBank/DDBJ whole genome shotgun (WGS) entry which is preliminary data.</text>
</comment>
<feature type="region of interest" description="Disordered" evidence="1">
    <location>
        <begin position="157"/>
        <end position="233"/>
    </location>
</feature>
<feature type="region of interest" description="Disordered" evidence="1">
    <location>
        <begin position="41"/>
        <end position="92"/>
    </location>
</feature>
<organism evidence="2 3">
    <name type="scientific">Catenaria anguillulae PL171</name>
    <dbReference type="NCBI Taxonomy" id="765915"/>
    <lineage>
        <taxon>Eukaryota</taxon>
        <taxon>Fungi</taxon>
        <taxon>Fungi incertae sedis</taxon>
        <taxon>Blastocladiomycota</taxon>
        <taxon>Blastocladiomycetes</taxon>
        <taxon>Blastocladiales</taxon>
        <taxon>Catenariaceae</taxon>
        <taxon>Catenaria</taxon>
    </lineage>
</organism>
<keyword evidence="3" id="KW-1185">Reference proteome</keyword>
<feature type="compositionally biased region" description="Low complexity" evidence="1">
    <location>
        <begin position="67"/>
        <end position="88"/>
    </location>
</feature>
<feature type="compositionally biased region" description="Low complexity" evidence="1">
    <location>
        <begin position="159"/>
        <end position="169"/>
    </location>
</feature>
<dbReference type="AlphaFoldDB" id="A0A1Y2HUM9"/>
<name>A0A1Y2HUM9_9FUNG</name>